<feature type="binding site" evidence="5">
    <location>
        <position position="336"/>
    </location>
    <ligand>
        <name>a divalent metal cation</name>
        <dbReference type="ChEBI" id="CHEBI:60240"/>
        <label>1</label>
    </ligand>
</feature>
<dbReference type="SUPFAM" id="SSF102705">
    <property type="entry name" value="NIF3 (NGG1p interacting factor 3)-like"/>
    <property type="match status" value="1"/>
</dbReference>
<reference evidence="6 7" key="1">
    <citation type="submission" date="2014-02" db="EMBL/GenBank/DDBJ databases">
        <title>Draft genome sequence of Lysinibacillus massiliensis CCUG 49529.</title>
        <authorList>
            <person name="Zhang F."/>
            <person name="Wang G."/>
            <person name="Zhang L."/>
        </authorList>
    </citation>
    <scope>NUCLEOTIDE SEQUENCE [LARGE SCALE GENOMIC DNA]</scope>
    <source>
        <strain evidence="6 7">CCUG 49529</strain>
    </source>
</reference>
<feature type="binding site" evidence="5">
    <location>
        <position position="68"/>
    </location>
    <ligand>
        <name>a divalent metal cation</name>
        <dbReference type="ChEBI" id="CHEBI:60240"/>
        <label>1</label>
    </ligand>
</feature>
<dbReference type="Pfam" id="PF01784">
    <property type="entry name" value="DUF34_NIF3"/>
    <property type="match status" value="1"/>
</dbReference>
<dbReference type="AlphaFoldDB" id="A0A0A3J673"/>
<comment type="caution">
    <text evidence="6">The sequence shown here is derived from an EMBL/GenBank/DDBJ whole genome shotgun (WGS) entry which is preliminary data.</text>
</comment>
<proteinExistence type="inferred from homology"/>
<dbReference type="GO" id="GO:0005737">
    <property type="term" value="C:cytoplasm"/>
    <property type="evidence" value="ECO:0007669"/>
    <property type="project" value="TreeGrafter"/>
</dbReference>
<dbReference type="PIRSF" id="PIRSF037489">
    <property type="entry name" value="UCP037489_NIF3_YqfO"/>
    <property type="match status" value="1"/>
</dbReference>
<feature type="binding site" evidence="5">
    <location>
        <position position="69"/>
    </location>
    <ligand>
        <name>a divalent metal cation</name>
        <dbReference type="ChEBI" id="CHEBI:60240"/>
        <label>1</label>
    </ligand>
</feature>
<evidence type="ECO:0000256" key="2">
    <source>
        <dbReference type="ARBA" id="ARBA00022112"/>
    </source>
</evidence>
<keyword evidence="3 4" id="KW-0479">Metal-binding</keyword>
<sequence length="373" mass="40634">MKKPNGNEIIQLFESWSPKKIACMENDPIGLAIGTLNKTVSKVLVTLDVTHEVCDEAIAKGCELIIAHHPPIFRKLSNLRTDTPEGKLYEKLIKHNIAVYAAHTNLDVAEGGVNDLLANALQLENCEILEQTYSENLVKLAVFVPDGHADAIRVALAKAGAGHIGNYDSCSFSSNGVGRFRVLEGATPYIGEVGEMEATDEVKVEVVFPTSIKNKVLKAMLNAHPYEEPAYDLFTMAVETNQMGLGRVGTLKEAMTLEQFANHVKISLNVPAVRAVGELNTKISKVAVVGGDGNSYIYAAKRSGADVFVTGDIKFHVAQDAQNLGLNIVDPGHHVEKVMISGVANKMTQLCEKQKLEVEFIQSEIHTEPFQFI</sequence>
<dbReference type="PANTHER" id="PTHR13799:SF14">
    <property type="entry name" value="GTP CYCLOHYDROLASE 1 TYPE 2 HOMOLOG"/>
    <property type="match status" value="1"/>
</dbReference>
<dbReference type="InterPro" id="IPR036069">
    <property type="entry name" value="DUF34/NIF3_sf"/>
</dbReference>
<name>A0A0A3J673_9BACL</name>
<evidence type="ECO:0000256" key="1">
    <source>
        <dbReference type="ARBA" id="ARBA00006964"/>
    </source>
</evidence>
<evidence type="ECO:0000256" key="4">
    <source>
        <dbReference type="PIRNR" id="PIRNR037489"/>
    </source>
</evidence>
<dbReference type="FunFam" id="3.30.70.120:FF:000006">
    <property type="entry name" value="GTP cyclohydrolase 1 type 2 homolog"/>
    <property type="match status" value="1"/>
</dbReference>
<dbReference type="PANTHER" id="PTHR13799">
    <property type="entry name" value="NGG1 INTERACTING FACTOR 3"/>
    <property type="match status" value="1"/>
</dbReference>
<dbReference type="Proteomes" id="UP000030595">
    <property type="component" value="Unassembled WGS sequence"/>
</dbReference>
<accession>A0A0A3J673</accession>
<feature type="binding site" evidence="5">
    <location>
        <position position="107"/>
    </location>
    <ligand>
        <name>a divalent metal cation</name>
        <dbReference type="ChEBI" id="CHEBI:60240"/>
        <label>1</label>
    </ligand>
</feature>
<organism evidence="6 7">
    <name type="scientific">Ureibacillus massiliensis 4400831 = CIP 108448 = CCUG 49529</name>
    <dbReference type="NCBI Taxonomy" id="1211035"/>
    <lineage>
        <taxon>Bacteria</taxon>
        <taxon>Bacillati</taxon>
        <taxon>Bacillota</taxon>
        <taxon>Bacilli</taxon>
        <taxon>Bacillales</taxon>
        <taxon>Caryophanaceae</taxon>
        <taxon>Ureibacillus</taxon>
    </lineage>
</organism>
<evidence type="ECO:0000313" key="6">
    <source>
        <dbReference type="EMBL" id="KGR90668.1"/>
    </source>
</evidence>
<dbReference type="Gene3D" id="3.40.1390.30">
    <property type="entry name" value="NIF3 (NGG1p interacting factor 3)-like"/>
    <property type="match status" value="1"/>
</dbReference>
<comment type="similarity">
    <text evidence="1 4">Belongs to the GTP cyclohydrolase I type 2/NIF3 family.</text>
</comment>
<evidence type="ECO:0000313" key="7">
    <source>
        <dbReference type="Proteomes" id="UP000030595"/>
    </source>
</evidence>
<dbReference type="Gene3D" id="3.30.70.120">
    <property type="match status" value="1"/>
</dbReference>
<evidence type="ECO:0000256" key="5">
    <source>
        <dbReference type="PIRSR" id="PIRSR602678-1"/>
    </source>
</evidence>
<dbReference type="InterPro" id="IPR015867">
    <property type="entry name" value="N-reg_PII/ATP_PRibTrfase_C"/>
</dbReference>
<dbReference type="EMBL" id="JPVQ01000015">
    <property type="protein sequence ID" value="KGR90668.1"/>
    <property type="molecule type" value="Genomic_DNA"/>
</dbReference>
<dbReference type="InterPro" id="IPR017221">
    <property type="entry name" value="DUF34/NIF3_bac"/>
</dbReference>
<keyword evidence="7" id="KW-1185">Reference proteome</keyword>
<gene>
    <name evidence="6" type="ORF">CD30_09925</name>
</gene>
<dbReference type="InterPro" id="IPR002678">
    <property type="entry name" value="DUF34/NIF3"/>
</dbReference>
<feature type="binding site" evidence="5">
    <location>
        <position position="333"/>
    </location>
    <ligand>
        <name>a divalent metal cation</name>
        <dbReference type="ChEBI" id="CHEBI:60240"/>
        <label>1</label>
    </ligand>
</feature>
<dbReference type="OrthoDB" id="9792792at2"/>
<evidence type="ECO:0000256" key="3">
    <source>
        <dbReference type="ARBA" id="ARBA00022723"/>
    </source>
</evidence>
<dbReference type="NCBIfam" id="TIGR00486">
    <property type="entry name" value="YbgI_SA1388"/>
    <property type="match status" value="1"/>
</dbReference>
<dbReference type="eggNOG" id="COG0327">
    <property type="taxonomic scope" value="Bacteria"/>
</dbReference>
<dbReference type="FunFam" id="3.40.1390.30:FF:000001">
    <property type="entry name" value="GTP cyclohydrolase 1 type 2"/>
    <property type="match status" value="1"/>
</dbReference>
<dbReference type="RefSeq" id="WP_036176142.1">
    <property type="nucleotide sequence ID" value="NZ_AVCZ01000015.1"/>
</dbReference>
<protein>
    <recommendedName>
        <fullName evidence="2 4">GTP cyclohydrolase 1 type 2 homolog</fullName>
    </recommendedName>
</protein>
<dbReference type="GO" id="GO:0046872">
    <property type="term" value="F:metal ion binding"/>
    <property type="evidence" value="ECO:0007669"/>
    <property type="project" value="UniProtKB-UniRule"/>
</dbReference>